<evidence type="ECO:0000259" key="3">
    <source>
        <dbReference type="Pfam" id="PF00884"/>
    </source>
</evidence>
<evidence type="ECO:0000313" key="5">
    <source>
        <dbReference type="Proteomes" id="UP000317593"/>
    </source>
</evidence>
<evidence type="ECO:0000256" key="1">
    <source>
        <dbReference type="ARBA" id="ARBA00008779"/>
    </source>
</evidence>
<dbReference type="SUPFAM" id="SSF53649">
    <property type="entry name" value="Alkaline phosphatase-like"/>
    <property type="match status" value="1"/>
</dbReference>
<evidence type="ECO:0000313" key="4">
    <source>
        <dbReference type="EMBL" id="SMO73667.1"/>
    </source>
</evidence>
<protein>
    <submittedName>
        <fullName evidence="4">Arylsulfatase A</fullName>
    </submittedName>
</protein>
<dbReference type="OrthoDB" id="9764377at2"/>
<dbReference type="InterPro" id="IPR050738">
    <property type="entry name" value="Sulfatase"/>
</dbReference>
<gene>
    <name evidence="4" type="ORF">SAMN06265218_11192</name>
</gene>
<dbReference type="Pfam" id="PF00884">
    <property type="entry name" value="Sulfatase"/>
    <property type="match status" value="1"/>
</dbReference>
<dbReference type="Gene3D" id="3.40.720.10">
    <property type="entry name" value="Alkaline Phosphatase, subunit A"/>
    <property type="match status" value="1"/>
</dbReference>
<keyword evidence="2" id="KW-1133">Transmembrane helix</keyword>
<comment type="similarity">
    <text evidence="1">Belongs to the sulfatase family.</text>
</comment>
<reference evidence="4 5" key="1">
    <citation type="submission" date="2017-05" db="EMBL/GenBank/DDBJ databases">
        <authorList>
            <person name="Varghese N."/>
            <person name="Submissions S."/>
        </authorList>
    </citation>
    <scope>NUCLEOTIDE SEQUENCE [LARGE SCALE GENOMIC DNA]</scope>
    <source>
        <strain evidence="4 5">DSM 21194</strain>
    </source>
</reference>
<proteinExistence type="inferred from homology"/>
<organism evidence="4 5">
    <name type="scientific">Fodinibius sediminis</name>
    <dbReference type="NCBI Taxonomy" id="1214077"/>
    <lineage>
        <taxon>Bacteria</taxon>
        <taxon>Pseudomonadati</taxon>
        <taxon>Balneolota</taxon>
        <taxon>Balneolia</taxon>
        <taxon>Balneolales</taxon>
        <taxon>Balneolaceae</taxon>
        <taxon>Fodinibius</taxon>
    </lineage>
</organism>
<keyword evidence="2" id="KW-0472">Membrane</keyword>
<dbReference type="PANTHER" id="PTHR42693:SF33">
    <property type="entry name" value="ARYLSULFATASE"/>
    <property type="match status" value="1"/>
</dbReference>
<keyword evidence="2" id="KW-0812">Transmembrane</keyword>
<accession>A0A521DPK9</accession>
<dbReference type="AlphaFoldDB" id="A0A521DPK9"/>
<dbReference type="RefSeq" id="WP_142715000.1">
    <property type="nucleotide sequence ID" value="NZ_FXTH01000011.1"/>
</dbReference>
<evidence type="ECO:0000256" key="2">
    <source>
        <dbReference type="SAM" id="Phobius"/>
    </source>
</evidence>
<feature type="transmembrane region" description="Helical" evidence="2">
    <location>
        <begin position="12"/>
        <end position="31"/>
    </location>
</feature>
<dbReference type="Proteomes" id="UP000317593">
    <property type="component" value="Unassembled WGS sequence"/>
</dbReference>
<sequence>MRDFGSGSHLKAIGIMVLFLAGGILGGRQAVAHPPEDRPNILLILADDLGYHDVSYYGTPDIRTPHLDRLVSSGMRLDRFYANSPVCSPTRAALMSGQYQDYVGVPGLIRTNPDNSWGYLDPEATLLPEVLSQHGYHTGLVGKWNLGLRSPNKPNERGFDHFHGWLDDMVEDFWEHRREGINYMRLNEGEIDPEGHATDLLTGWAVEYIEEQAGSEAPFFLFLSHLAPHFPVQPPQEWLQKVKAREPDISEKRAKLVAFIEHLDEGIGKVVAALKEHGLYENTMIIFTSDNGGHLPSEANNGPLRDGKQSMYEGGLRVPAGVSWPGHISPDTHSKKVMLTMDVFPTVLEAAGISYDGPLSGTSFLPTLLGEEQPLHEGEPLFFTRREGNMRYGGLTIQAVRLDNWKLIHNSPFGPRELYNLATDPREQHNVIEQHPQKARELNALLMKHIQKGGAVPWQRPAD</sequence>
<name>A0A521DPK9_9BACT</name>
<dbReference type="InterPro" id="IPR017850">
    <property type="entry name" value="Alkaline_phosphatase_core_sf"/>
</dbReference>
<dbReference type="InterPro" id="IPR000917">
    <property type="entry name" value="Sulfatase_N"/>
</dbReference>
<dbReference type="GO" id="GO:0004065">
    <property type="term" value="F:arylsulfatase activity"/>
    <property type="evidence" value="ECO:0007669"/>
    <property type="project" value="TreeGrafter"/>
</dbReference>
<keyword evidence="5" id="KW-1185">Reference proteome</keyword>
<dbReference type="EMBL" id="FXTH01000011">
    <property type="protein sequence ID" value="SMO73667.1"/>
    <property type="molecule type" value="Genomic_DNA"/>
</dbReference>
<dbReference type="PANTHER" id="PTHR42693">
    <property type="entry name" value="ARYLSULFATASE FAMILY MEMBER"/>
    <property type="match status" value="1"/>
</dbReference>
<dbReference type="Gene3D" id="3.30.1120.10">
    <property type="match status" value="1"/>
</dbReference>
<feature type="domain" description="Sulfatase N-terminal" evidence="3">
    <location>
        <begin position="39"/>
        <end position="353"/>
    </location>
</feature>